<feature type="region of interest" description="Disordered" evidence="1">
    <location>
        <begin position="1"/>
        <end position="54"/>
    </location>
</feature>
<dbReference type="InterPro" id="IPR011583">
    <property type="entry name" value="Chitinase_II/V-like_cat"/>
</dbReference>
<dbReference type="Pfam" id="PF08239">
    <property type="entry name" value="SH3_3"/>
    <property type="match status" value="1"/>
</dbReference>
<dbReference type="EC" id="3.2.-.-" evidence="5"/>
<evidence type="ECO:0000259" key="3">
    <source>
        <dbReference type="PROSITE" id="PS51781"/>
    </source>
</evidence>
<dbReference type="GO" id="GO:0008061">
    <property type="term" value="F:chitin binding"/>
    <property type="evidence" value="ECO:0007669"/>
    <property type="project" value="InterPro"/>
</dbReference>
<sequence length="646" mass="73465">MDERERRAEYARRRSQQNAQRRRPASSDQRPGSSRPVSTGPNGQGPRRKSSRARRRRRNLIIRMILLVVLVIIALGGFVFWKKYGSSKEKADLKQYYGIQNNDDLAVVVDDQIMGALDAGTQESSSAGGKFYDGIPYVEYSVVRNYINERFYWDSNENILLYTLPNGSVSVSVGSKEYTDIKEKKSEDYVILKTEGKTAYIALAFIQQYTNMEYKVYENPDRAVIDCNWGEQSVSELKRDTQVRYQGGVKSPILTEVKKSEQLRILEDENDWMKVRTSDGFIGYVKTSSLKKITKETRSREFQEPDYTNISTGYTINMAWHNVENDTANSYVLETIANTKGLTTIAPTWFNISDTDGNISSLANSEYVNYAHQSNLDVWAVLRDFHGGISSYDETYAVLSYTSKRENLINQVIGAALQSGIDGINLDFELISAECGEHYIQFVREMSVKCRQNGLVFSVDNYVPMPYNEHYNLKEQAVMADYIIIMGYDEHTEGSYEAGPVASYNYVKDGIENALKVVPNTKLVNAIPFYTRLWLETPKTTAELEEEAGTEAAQYPNKVTSTAMGMDEANQTLQSAGVQAEWDDKTKQNYAQWDTDGGTYKIWLEDNQSIEEKLKLIKSNNLAGVAEWRLGWENSGIWDLILQYVN</sequence>
<dbReference type="PROSITE" id="PS51910">
    <property type="entry name" value="GH18_2"/>
    <property type="match status" value="1"/>
</dbReference>
<keyword evidence="2" id="KW-0472">Membrane</keyword>
<dbReference type="Pfam" id="PF00704">
    <property type="entry name" value="Glyco_hydro_18"/>
    <property type="match status" value="1"/>
</dbReference>
<feature type="domain" description="GH18" evidence="4">
    <location>
        <begin position="314"/>
        <end position="646"/>
    </location>
</feature>
<evidence type="ECO:0000313" key="5">
    <source>
        <dbReference type="EMBL" id="CUO83230.1"/>
    </source>
</evidence>
<dbReference type="InterPro" id="IPR001223">
    <property type="entry name" value="Glyco_hydro18_cat"/>
</dbReference>
<accession>A0A174IDN6</accession>
<keyword evidence="5" id="KW-0378">Hydrolase</keyword>
<dbReference type="InterPro" id="IPR029070">
    <property type="entry name" value="Chitinase_insertion_sf"/>
</dbReference>
<proteinExistence type="predicted"/>
<dbReference type="SUPFAM" id="SSF51445">
    <property type="entry name" value="(Trans)glycosidases"/>
    <property type="match status" value="1"/>
</dbReference>
<feature type="compositionally biased region" description="Polar residues" evidence="1">
    <location>
        <begin position="28"/>
        <end position="41"/>
    </location>
</feature>
<evidence type="ECO:0000313" key="6">
    <source>
        <dbReference type="Proteomes" id="UP000095544"/>
    </source>
</evidence>
<dbReference type="PROSITE" id="PS51781">
    <property type="entry name" value="SH3B"/>
    <property type="match status" value="1"/>
</dbReference>
<keyword evidence="2" id="KW-1133">Transmembrane helix</keyword>
<protein>
    <submittedName>
        <fullName evidence="5">Putative sporulation-specific glycosylase ydhD</fullName>
        <ecNumber evidence="5">3.2.-.-</ecNumber>
    </submittedName>
</protein>
<dbReference type="Gene3D" id="3.20.20.80">
    <property type="entry name" value="Glycosidases"/>
    <property type="match status" value="1"/>
</dbReference>
<name>A0A174IDN6_9FIRM</name>
<feature type="transmembrane region" description="Helical" evidence="2">
    <location>
        <begin position="60"/>
        <end position="81"/>
    </location>
</feature>
<dbReference type="GO" id="GO:0016798">
    <property type="term" value="F:hydrolase activity, acting on glycosyl bonds"/>
    <property type="evidence" value="ECO:0007669"/>
    <property type="project" value="UniProtKB-KW"/>
</dbReference>
<dbReference type="GO" id="GO:0005975">
    <property type="term" value="P:carbohydrate metabolic process"/>
    <property type="evidence" value="ECO:0007669"/>
    <property type="project" value="InterPro"/>
</dbReference>
<dbReference type="SMART" id="SM00636">
    <property type="entry name" value="Glyco_18"/>
    <property type="match status" value="1"/>
</dbReference>
<dbReference type="PANTHER" id="PTHR46066:SF2">
    <property type="entry name" value="CHITINASE DOMAIN-CONTAINING PROTEIN 1"/>
    <property type="match status" value="1"/>
</dbReference>
<dbReference type="RefSeq" id="WP_055154421.1">
    <property type="nucleotide sequence ID" value="NZ_CYZU01000037.1"/>
</dbReference>
<dbReference type="STRING" id="39482.ERS852491_03449"/>
<evidence type="ECO:0000256" key="2">
    <source>
        <dbReference type="SAM" id="Phobius"/>
    </source>
</evidence>
<evidence type="ECO:0000259" key="4">
    <source>
        <dbReference type="PROSITE" id="PS51910"/>
    </source>
</evidence>
<dbReference type="Gene3D" id="2.30.30.40">
    <property type="entry name" value="SH3 Domains"/>
    <property type="match status" value="1"/>
</dbReference>
<dbReference type="Proteomes" id="UP000095544">
    <property type="component" value="Unassembled WGS sequence"/>
</dbReference>
<dbReference type="InterPro" id="IPR017853">
    <property type="entry name" value="GH"/>
</dbReference>
<organism evidence="5 6">
    <name type="scientific">Faecalicatena contorta</name>
    <dbReference type="NCBI Taxonomy" id="39482"/>
    <lineage>
        <taxon>Bacteria</taxon>
        <taxon>Bacillati</taxon>
        <taxon>Bacillota</taxon>
        <taxon>Clostridia</taxon>
        <taxon>Lachnospirales</taxon>
        <taxon>Lachnospiraceae</taxon>
        <taxon>Faecalicatena</taxon>
    </lineage>
</organism>
<feature type="compositionally biased region" description="Basic and acidic residues" evidence="1">
    <location>
        <begin position="1"/>
        <end position="12"/>
    </location>
</feature>
<dbReference type="Gene3D" id="3.10.50.10">
    <property type="match status" value="1"/>
</dbReference>
<reference evidence="5 6" key="1">
    <citation type="submission" date="2015-09" db="EMBL/GenBank/DDBJ databases">
        <authorList>
            <consortium name="Pathogen Informatics"/>
        </authorList>
    </citation>
    <scope>NUCLEOTIDE SEQUENCE [LARGE SCALE GENOMIC DNA]</scope>
    <source>
        <strain evidence="5 6">2789STDY5834876</strain>
    </source>
</reference>
<dbReference type="PANTHER" id="PTHR46066">
    <property type="entry name" value="CHITINASE DOMAIN-CONTAINING PROTEIN 1 FAMILY MEMBER"/>
    <property type="match status" value="1"/>
</dbReference>
<feature type="domain" description="SH3b" evidence="3">
    <location>
        <begin position="229"/>
        <end position="294"/>
    </location>
</feature>
<gene>
    <name evidence="5" type="primary">ydhD_1</name>
    <name evidence="5" type="ORF">ERS852491_03449</name>
</gene>
<dbReference type="EMBL" id="CYZU01000037">
    <property type="protein sequence ID" value="CUO83230.1"/>
    <property type="molecule type" value="Genomic_DNA"/>
</dbReference>
<keyword evidence="5" id="KW-0326">Glycosidase</keyword>
<keyword evidence="2" id="KW-0812">Transmembrane</keyword>
<dbReference type="AlphaFoldDB" id="A0A174IDN6"/>
<dbReference type="OrthoDB" id="9775889at2"/>
<dbReference type="InterPro" id="IPR003646">
    <property type="entry name" value="SH3-like_bac-type"/>
</dbReference>
<evidence type="ECO:0000256" key="1">
    <source>
        <dbReference type="SAM" id="MobiDB-lite"/>
    </source>
</evidence>